<dbReference type="PANTHER" id="PTHR12418:SF19">
    <property type="entry name" value="ACYL-COENZYME A THIOESTERASE THEM4"/>
    <property type="match status" value="1"/>
</dbReference>
<evidence type="ECO:0000256" key="4">
    <source>
        <dbReference type="ARBA" id="ARBA00022475"/>
    </source>
</evidence>
<evidence type="ECO:0000256" key="2">
    <source>
        <dbReference type="ARBA" id="ARBA00004496"/>
    </source>
</evidence>
<evidence type="ECO:0000256" key="20">
    <source>
        <dbReference type="ARBA" id="ARBA00047734"/>
    </source>
</evidence>
<evidence type="ECO:0000256" key="17">
    <source>
        <dbReference type="ARBA" id="ARBA00040123"/>
    </source>
</evidence>
<dbReference type="CDD" id="cd03443">
    <property type="entry name" value="PaaI_thioesterase"/>
    <property type="match status" value="1"/>
</dbReference>
<gene>
    <name evidence="25" type="ORF">HH308_25300</name>
</gene>
<evidence type="ECO:0000256" key="5">
    <source>
        <dbReference type="ARBA" id="ARBA00022490"/>
    </source>
</evidence>
<dbReference type="EMBL" id="JABBNB010000037">
    <property type="protein sequence ID" value="NMO04541.1"/>
    <property type="molecule type" value="Genomic_DNA"/>
</dbReference>
<keyword evidence="10" id="KW-0443">Lipid metabolism</keyword>
<dbReference type="Proteomes" id="UP000550729">
    <property type="component" value="Unassembled WGS sequence"/>
</dbReference>
<dbReference type="InterPro" id="IPR029069">
    <property type="entry name" value="HotDog_dom_sf"/>
</dbReference>
<keyword evidence="4" id="KW-1003">Cell membrane</keyword>
<dbReference type="RefSeq" id="WP_170197091.1">
    <property type="nucleotide sequence ID" value="NZ_JABBNB010000037.1"/>
</dbReference>
<keyword evidence="8" id="KW-0276">Fatty acid metabolism</keyword>
<evidence type="ECO:0000256" key="15">
    <source>
        <dbReference type="ARBA" id="ARBA00038456"/>
    </source>
</evidence>
<comment type="subcellular location">
    <subcellularLocation>
        <location evidence="3">Cell projection</location>
        <location evidence="3">Ruffle membrane</location>
    </subcellularLocation>
    <subcellularLocation>
        <location evidence="2">Cytoplasm</location>
    </subcellularLocation>
    <subcellularLocation>
        <location evidence="1">Membrane</location>
        <topology evidence="1">Peripheral membrane protein</topology>
    </subcellularLocation>
</comment>
<comment type="catalytic activity">
    <reaction evidence="23">
        <text>tetradecanoyl-CoA + H2O = tetradecanoate + CoA + H(+)</text>
        <dbReference type="Rhea" id="RHEA:40119"/>
        <dbReference type="ChEBI" id="CHEBI:15377"/>
        <dbReference type="ChEBI" id="CHEBI:15378"/>
        <dbReference type="ChEBI" id="CHEBI:30807"/>
        <dbReference type="ChEBI" id="CHEBI:57287"/>
        <dbReference type="ChEBI" id="CHEBI:57385"/>
    </reaction>
    <physiologicalReaction direction="left-to-right" evidence="23">
        <dbReference type="Rhea" id="RHEA:40120"/>
    </physiologicalReaction>
</comment>
<dbReference type="Gene3D" id="3.10.129.10">
    <property type="entry name" value="Hotdog Thioesterase"/>
    <property type="match status" value="1"/>
</dbReference>
<dbReference type="GO" id="GO:0016020">
    <property type="term" value="C:membrane"/>
    <property type="evidence" value="ECO:0007669"/>
    <property type="project" value="UniProtKB-SubCell"/>
</dbReference>
<sequence>MFGHVMEDLTPEEIAAASQLYAPLADRVRELVAATVLTEVPAPDVAKAIQLIEEATALLGTKAVEGSFGVRWTPDGKRRTWGNAIVGLRNPIAPPLDIRQRGDLTYADVVIGPQYEGPPTLVHGGIIAAMLDQVLGDAAVNAGVPGMTGTLRIRYNRGTPLGPIRVQSAVDRVEGVKTFVSGQVIVDDAVTVEAEGIFILPKAVRDLGDNPPPGILAPGD</sequence>
<organism evidence="25 26">
    <name type="scientific">Gordonia asplenii</name>
    <dbReference type="NCBI Taxonomy" id="2725283"/>
    <lineage>
        <taxon>Bacteria</taxon>
        <taxon>Bacillati</taxon>
        <taxon>Actinomycetota</taxon>
        <taxon>Actinomycetes</taxon>
        <taxon>Mycobacteriales</taxon>
        <taxon>Gordoniaceae</taxon>
        <taxon>Gordonia</taxon>
    </lineage>
</organism>
<comment type="catalytic activity">
    <reaction evidence="20">
        <text>hexadecanoyl-CoA + H2O = hexadecanoate + CoA + H(+)</text>
        <dbReference type="Rhea" id="RHEA:16645"/>
        <dbReference type="ChEBI" id="CHEBI:7896"/>
        <dbReference type="ChEBI" id="CHEBI:15377"/>
        <dbReference type="ChEBI" id="CHEBI:15378"/>
        <dbReference type="ChEBI" id="CHEBI:57287"/>
        <dbReference type="ChEBI" id="CHEBI:57379"/>
        <dbReference type="EC" id="3.1.2.2"/>
    </reaction>
    <physiologicalReaction direction="left-to-right" evidence="20">
        <dbReference type="Rhea" id="RHEA:16646"/>
    </physiologicalReaction>
</comment>
<dbReference type="PANTHER" id="PTHR12418">
    <property type="entry name" value="ACYL-COENZYME A THIOESTERASE THEM4"/>
    <property type="match status" value="1"/>
</dbReference>
<keyword evidence="12" id="KW-0966">Cell projection</keyword>
<keyword evidence="6" id="KW-0053">Apoptosis</keyword>
<comment type="similarity">
    <text evidence="15">Belongs to the THEM4/THEM5 thioesterase family.</text>
</comment>
<evidence type="ECO:0000256" key="3">
    <source>
        <dbReference type="ARBA" id="ARBA00004632"/>
    </source>
</evidence>
<evidence type="ECO:0000256" key="22">
    <source>
        <dbReference type="ARBA" id="ARBA00048074"/>
    </source>
</evidence>
<dbReference type="EC" id="3.1.2.2" evidence="16"/>
<evidence type="ECO:0000256" key="21">
    <source>
        <dbReference type="ARBA" id="ARBA00047969"/>
    </source>
</evidence>
<comment type="catalytic activity">
    <reaction evidence="14">
        <text>(9Z)-octadecenoyl-CoA + H2O = (9Z)-octadecenoate + CoA + H(+)</text>
        <dbReference type="Rhea" id="RHEA:40139"/>
        <dbReference type="ChEBI" id="CHEBI:15377"/>
        <dbReference type="ChEBI" id="CHEBI:15378"/>
        <dbReference type="ChEBI" id="CHEBI:30823"/>
        <dbReference type="ChEBI" id="CHEBI:57287"/>
        <dbReference type="ChEBI" id="CHEBI:57387"/>
    </reaction>
    <physiologicalReaction direction="left-to-right" evidence="14">
        <dbReference type="Rhea" id="RHEA:40140"/>
    </physiologicalReaction>
</comment>
<evidence type="ECO:0000256" key="11">
    <source>
        <dbReference type="ARBA" id="ARBA00023136"/>
    </source>
</evidence>
<dbReference type="InterPro" id="IPR006683">
    <property type="entry name" value="Thioestr_dom"/>
</dbReference>
<evidence type="ECO:0000256" key="16">
    <source>
        <dbReference type="ARBA" id="ARBA00038848"/>
    </source>
</evidence>
<dbReference type="SUPFAM" id="SSF54637">
    <property type="entry name" value="Thioesterase/thiol ester dehydrase-isomerase"/>
    <property type="match status" value="1"/>
</dbReference>
<comment type="caution">
    <text evidence="25">The sequence shown here is derived from an EMBL/GenBank/DDBJ whole genome shotgun (WGS) entry which is preliminary data.</text>
</comment>
<keyword evidence="11" id="KW-0472">Membrane</keyword>
<protein>
    <recommendedName>
        <fullName evidence="17">Acyl-coenzyme A thioesterase THEM4</fullName>
        <ecNumber evidence="16">3.1.2.2</ecNumber>
    </recommendedName>
    <alternativeName>
        <fullName evidence="18">Thioesterase superfamily member 4</fullName>
    </alternativeName>
</protein>
<dbReference type="GO" id="GO:0005737">
    <property type="term" value="C:cytoplasm"/>
    <property type="evidence" value="ECO:0007669"/>
    <property type="project" value="UniProtKB-SubCell"/>
</dbReference>
<keyword evidence="5" id="KW-0963">Cytoplasm</keyword>
<evidence type="ECO:0000256" key="6">
    <source>
        <dbReference type="ARBA" id="ARBA00022703"/>
    </source>
</evidence>
<comment type="catalytic activity">
    <reaction evidence="19">
        <text>octanoyl-CoA + H2O = octanoate + CoA + H(+)</text>
        <dbReference type="Rhea" id="RHEA:30143"/>
        <dbReference type="ChEBI" id="CHEBI:15377"/>
        <dbReference type="ChEBI" id="CHEBI:15378"/>
        <dbReference type="ChEBI" id="CHEBI:25646"/>
        <dbReference type="ChEBI" id="CHEBI:57287"/>
        <dbReference type="ChEBI" id="CHEBI:57386"/>
    </reaction>
    <physiologicalReaction direction="left-to-right" evidence="19">
        <dbReference type="Rhea" id="RHEA:30144"/>
    </physiologicalReaction>
</comment>
<keyword evidence="26" id="KW-1185">Reference proteome</keyword>
<keyword evidence="9" id="KW-0809">Transit peptide</keyword>
<feature type="domain" description="Thioesterase" evidence="24">
    <location>
        <begin position="122"/>
        <end position="189"/>
    </location>
</feature>
<proteinExistence type="inferred from homology"/>
<comment type="catalytic activity">
    <reaction evidence="22">
        <text>dodecanoyl-CoA + H2O = dodecanoate + CoA + H(+)</text>
        <dbReference type="Rhea" id="RHEA:30135"/>
        <dbReference type="ChEBI" id="CHEBI:15377"/>
        <dbReference type="ChEBI" id="CHEBI:15378"/>
        <dbReference type="ChEBI" id="CHEBI:18262"/>
        <dbReference type="ChEBI" id="CHEBI:57287"/>
        <dbReference type="ChEBI" id="CHEBI:57375"/>
    </reaction>
    <physiologicalReaction direction="left-to-right" evidence="22">
        <dbReference type="Rhea" id="RHEA:30136"/>
    </physiologicalReaction>
</comment>
<comment type="catalytic activity">
    <reaction evidence="21">
        <text>decanoyl-CoA + H2O = decanoate + CoA + H(+)</text>
        <dbReference type="Rhea" id="RHEA:40059"/>
        <dbReference type="ChEBI" id="CHEBI:15377"/>
        <dbReference type="ChEBI" id="CHEBI:15378"/>
        <dbReference type="ChEBI" id="CHEBI:27689"/>
        <dbReference type="ChEBI" id="CHEBI:57287"/>
        <dbReference type="ChEBI" id="CHEBI:61430"/>
    </reaction>
    <physiologicalReaction direction="left-to-right" evidence="21">
        <dbReference type="Rhea" id="RHEA:40060"/>
    </physiologicalReaction>
</comment>
<name>A0A848L7U0_9ACTN</name>
<evidence type="ECO:0000256" key="7">
    <source>
        <dbReference type="ARBA" id="ARBA00022801"/>
    </source>
</evidence>
<evidence type="ECO:0000256" key="19">
    <source>
        <dbReference type="ARBA" id="ARBA00047588"/>
    </source>
</evidence>
<evidence type="ECO:0000256" key="14">
    <source>
        <dbReference type="ARBA" id="ARBA00037002"/>
    </source>
</evidence>
<keyword evidence="7" id="KW-0378">Hydrolase</keyword>
<dbReference type="GO" id="GO:0016787">
    <property type="term" value="F:hydrolase activity"/>
    <property type="evidence" value="ECO:0007669"/>
    <property type="project" value="UniProtKB-KW"/>
</dbReference>
<evidence type="ECO:0000256" key="23">
    <source>
        <dbReference type="ARBA" id="ARBA00048180"/>
    </source>
</evidence>
<reference evidence="25 26" key="1">
    <citation type="submission" date="2020-04" db="EMBL/GenBank/DDBJ databases">
        <title>Gordonia sp. nov. TBRC 11910.</title>
        <authorList>
            <person name="Suriyachadkun C."/>
        </authorList>
    </citation>
    <scope>NUCLEOTIDE SEQUENCE [LARGE SCALE GENOMIC DNA]</scope>
    <source>
        <strain evidence="25 26">TBRC 11910</strain>
    </source>
</reference>
<dbReference type="InterPro" id="IPR052365">
    <property type="entry name" value="THEM4/THEM5_acyl-CoA_thioest"/>
</dbReference>
<evidence type="ECO:0000256" key="9">
    <source>
        <dbReference type="ARBA" id="ARBA00022946"/>
    </source>
</evidence>
<evidence type="ECO:0000256" key="1">
    <source>
        <dbReference type="ARBA" id="ARBA00004170"/>
    </source>
</evidence>
<accession>A0A848L7U0</accession>
<evidence type="ECO:0000313" key="25">
    <source>
        <dbReference type="EMBL" id="NMO04541.1"/>
    </source>
</evidence>
<evidence type="ECO:0000256" key="8">
    <source>
        <dbReference type="ARBA" id="ARBA00022832"/>
    </source>
</evidence>
<dbReference type="GO" id="GO:0006631">
    <property type="term" value="P:fatty acid metabolic process"/>
    <property type="evidence" value="ECO:0007669"/>
    <property type="project" value="UniProtKB-KW"/>
</dbReference>
<evidence type="ECO:0000256" key="13">
    <source>
        <dbReference type="ARBA" id="ARBA00035852"/>
    </source>
</evidence>
<evidence type="ECO:0000256" key="10">
    <source>
        <dbReference type="ARBA" id="ARBA00023098"/>
    </source>
</evidence>
<evidence type="ECO:0000259" key="24">
    <source>
        <dbReference type="Pfam" id="PF03061"/>
    </source>
</evidence>
<dbReference type="Pfam" id="PF03061">
    <property type="entry name" value="4HBT"/>
    <property type="match status" value="1"/>
</dbReference>
<evidence type="ECO:0000313" key="26">
    <source>
        <dbReference type="Proteomes" id="UP000550729"/>
    </source>
</evidence>
<evidence type="ECO:0000256" key="18">
    <source>
        <dbReference type="ARBA" id="ARBA00043210"/>
    </source>
</evidence>
<dbReference type="AlphaFoldDB" id="A0A848L7U0"/>
<evidence type="ECO:0000256" key="12">
    <source>
        <dbReference type="ARBA" id="ARBA00023273"/>
    </source>
</evidence>
<comment type="catalytic activity">
    <reaction evidence="13">
        <text>(5Z,8Z,11Z,14Z)-eicosatetraenoyl-CoA + H2O = (5Z,8Z,11Z,14Z)-eicosatetraenoate + CoA + H(+)</text>
        <dbReference type="Rhea" id="RHEA:40151"/>
        <dbReference type="ChEBI" id="CHEBI:15377"/>
        <dbReference type="ChEBI" id="CHEBI:15378"/>
        <dbReference type="ChEBI" id="CHEBI:32395"/>
        <dbReference type="ChEBI" id="CHEBI:57287"/>
        <dbReference type="ChEBI" id="CHEBI:57368"/>
    </reaction>
    <physiologicalReaction direction="left-to-right" evidence="13">
        <dbReference type="Rhea" id="RHEA:40152"/>
    </physiologicalReaction>
</comment>